<accession>A0A3B3ZNE5</accession>
<name>A0A3B3ZNE5_9GOBI</name>
<protein>
    <submittedName>
        <fullName evidence="1">Uncharacterized protein</fullName>
    </submittedName>
</protein>
<organism evidence="1 2">
    <name type="scientific">Periophthalmus magnuspinnatus</name>
    <dbReference type="NCBI Taxonomy" id="409849"/>
    <lineage>
        <taxon>Eukaryota</taxon>
        <taxon>Metazoa</taxon>
        <taxon>Chordata</taxon>
        <taxon>Craniata</taxon>
        <taxon>Vertebrata</taxon>
        <taxon>Euteleostomi</taxon>
        <taxon>Actinopterygii</taxon>
        <taxon>Neopterygii</taxon>
        <taxon>Teleostei</taxon>
        <taxon>Neoteleostei</taxon>
        <taxon>Acanthomorphata</taxon>
        <taxon>Gobiaria</taxon>
        <taxon>Gobiiformes</taxon>
        <taxon>Gobioidei</taxon>
        <taxon>Gobiidae</taxon>
        <taxon>Oxudercinae</taxon>
        <taxon>Periophthalmus</taxon>
    </lineage>
</organism>
<reference evidence="1" key="2">
    <citation type="submission" date="2025-09" db="UniProtKB">
        <authorList>
            <consortium name="Ensembl"/>
        </authorList>
    </citation>
    <scope>IDENTIFICATION</scope>
</reference>
<dbReference type="Proteomes" id="UP000261520">
    <property type="component" value="Unplaced"/>
</dbReference>
<proteinExistence type="predicted"/>
<reference evidence="1" key="1">
    <citation type="submission" date="2025-08" db="UniProtKB">
        <authorList>
            <consortium name="Ensembl"/>
        </authorList>
    </citation>
    <scope>IDENTIFICATION</scope>
</reference>
<keyword evidence="2" id="KW-1185">Reference proteome</keyword>
<evidence type="ECO:0000313" key="1">
    <source>
        <dbReference type="Ensembl" id="ENSPMGP00000006183.1"/>
    </source>
</evidence>
<sequence>MCILRWYALLNDFGQCLQVKGSSLFLLFLQSFEDCATDLQISLSSTLCWTLRCCLRLDDCEKALSQRSHWYGRSPEWVRLCRSRQLDSANLLPFKWVDRVKVFVQRPQLKGLSLVCSTSLRRVDGSLKTLPHWSHGYAGCPSWENLVPHRSHLQNFGPGCECRCSLSSYKRSKVALQ</sequence>
<dbReference type="Ensembl" id="ENSPMGT00000006571.1">
    <property type="protein sequence ID" value="ENSPMGP00000006183.1"/>
    <property type="gene ID" value="ENSPMGG00000005202.1"/>
</dbReference>
<dbReference type="AlphaFoldDB" id="A0A3B3ZNE5"/>
<evidence type="ECO:0000313" key="2">
    <source>
        <dbReference type="Proteomes" id="UP000261520"/>
    </source>
</evidence>